<dbReference type="GO" id="GO:0000398">
    <property type="term" value="P:mRNA splicing, via spliceosome"/>
    <property type="evidence" value="ECO:0007669"/>
    <property type="project" value="UniProtKB-UniRule"/>
</dbReference>
<keyword evidence="4 7" id="KW-0747">Spliceosome</keyword>
<comment type="similarity">
    <text evidence="2 7">Belongs to the SLU7 family.</text>
</comment>
<evidence type="ECO:0000313" key="8">
    <source>
        <dbReference type="EMBL" id="PNY17357.1"/>
    </source>
</evidence>
<evidence type="ECO:0000256" key="6">
    <source>
        <dbReference type="ARBA" id="ARBA00023242"/>
    </source>
</evidence>
<proteinExistence type="inferred from homology"/>
<dbReference type="GO" id="GO:0030628">
    <property type="term" value="F:pre-mRNA 3'-splice site binding"/>
    <property type="evidence" value="ECO:0007669"/>
    <property type="project" value="UniProtKB-UniRule"/>
</dbReference>
<reference evidence="8 9" key="2">
    <citation type="journal article" date="2017" name="Front. Plant Sci.">
        <title>Gene Classification and Mining of Molecular Markers Useful in Red Clover (Trifolium pratense) Breeding.</title>
        <authorList>
            <person name="Istvanek J."/>
            <person name="Dluhosova J."/>
            <person name="Dluhos P."/>
            <person name="Patkova L."/>
            <person name="Nedelnik J."/>
            <person name="Repkova J."/>
        </authorList>
    </citation>
    <scope>NUCLEOTIDE SEQUENCE [LARGE SCALE GENOMIC DNA]</scope>
    <source>
        <strain evidence="9">cv. Tatra</strain>
        <tissue evidence="8">Young leaves</tissue>
    </source>
</reference>
<reference evidence="8 9" key="1">
    <citation type="journal article" date="2014" name="Am. J. Bot.">
        <title>Genome assembly and annotation for red clover (Trifolium pratense; Fabaceae).</title>
        <authorList>
            <person name="Istvanek J."/>
            <person name="Jaros M."/>
            <person name="Krenek A."/>
            <person name="Repkova J."/>
        </authorList>
    </citation>
    <scope>NUCLEOTIDE SEQUENCE [LARGE SCALE GENOMIC DNA]</scope>
    <source>
        <strain evidence="9">cv. Tatra</strain>
        <tissue evidence="8">Young leaves</tissue>
    </source>
</reference>
<dbReference type="STRING" id="57577.A0A2K3PQ08"/>
<comment type="caution">
    <text evidence="8">The sequence shown here is derived from an EMBL/GenBank/DDBJ whole genome shotgun (WGS) entry which is preliminary data.</text>
</comment>
<comment type="subunit">
    <text evidence="7">Associated with the spliceosome.</text>
</comment>
<dbReference type="PANTHER" id="PTHR12942:SF2">
    <property type="entry name" value="PRE-MRNA-SPLICING FACTOR SLU7"/>
    <property type="match status" value="1"/>
</dbReference>
<protein>
    <recommendedName>
        <fullName evidence="7">Pre-mRNA-splicing factor SLU7</fullName>
    </recommendedName>
</protein>
<dbReference type="EMBL" id="ASHM01009296">
    <property type="protein sequence ID" value="PNY17357.1"/>
    <property type="molecule type" value="Genomic_DNA"/>
</dbReference>
<comment type="function">
    <text evidence="7">Involved in pre-mRNA splicing.</text>
</comment>
<accession>A0A2K3PQ08</accession>
<name>A0A2K3PQ08_TRIPR</name>
<keyword evidence="3 7" id="KW-0507">mRNA processing</keyword>
<evidence type="ECO:0000313" key="9">
    <source>
        <dbReference type="Proteomes" id="UP000236291"/>
    </source>
</evidence>
<dbReference type="GO" id="GO:0005681">
    <property type="term" value="C:spliceosomal complex"/>
    <property type="evidence" value="ECO:0007669"/>
    <property type="project" value="UniProtKB-UniRule"/>
</dbReference>
<evidence type="ECO:0000256" key="2">
    <source>
        <dbReference type="ARBA" id="ARBA00007203"/>
    </source>
</evidence>
<dbReference type="AlphaFoldDB" id="A0A2K3PQ08"/>
<evidence type="ECO:0000256" key="4">
    <source>
        <dbReference type="ARBA" id="ARBA00022728"/>
    </source>
</evidence>
<organism evidence="8 9">
    <name type="scientific">Trifolium pratense</name>
    <name type="common">Red clover</name>
    <dbReference type="NCBI Taxonomy" id="57577"/>
    <lineage>
        <taxon>Eukaryota</taxon>
        <taxon>Viridiplantae</taxon>
        <taxon>Streptophyta</taxon>
        <taxon>Embryophyta</taxon>
        <taxon>Tracheophyta</taxon>
        <taxon>Spermatophyta</taxon>
        <taxon>Magnoliopsida</taxon>
        <taxon>eudicotyledons</taxon>
        <taxon>Gunneridae</taxon>
        <taxon>Pentapetalae</taxon>
        <taxon>rosids</taxon>
        <taxon>fabids</taxon>
        <taxon>Fabales</taxon>
        <taxon>Fabaceae</taxon>
        <taxon>Papilionoideae</taxon>
        <taxon>50 kb inversion clade</taxon>
        <taxon>NPAAA clade</taxon>
        <taxon>Hologalegina</taxon>
        <taxon>IRL clade</taxon>
        <taxon>Trifolieae</taxon>
        <taxon>Trifolium</taxon>
    </lineage>
</organism>
<comment type="subcellular location">
    <subcellularLocation>
        <location evidence="1 7">Nucleus</location>
    </subcellularLocation>
</comment>
<evidence type="ECO:0000256" key="3">
    <source>
        <dbReference type="ARBA" id="ARBA00022664"/>
    </source>
</evidence>
<evidence type="ECO:0000256" key="5">
    <source>
        <dbReference type="ARBA" id="ARBA00023187"/>
    </source>
</evidence>
<evidence type="ECO:0000256" key="7">
    <source>
        <dbReference type="RuleBase" id="RU367071"/>
    </source>
</evidence>
<dbReference type="InterPro" id="IPR039974">
    <property type="entry name" value="Splicing_factor_SLU7"/>
</dbReference>
<sequence>MTHNAKLCMERPRKIGAKWTNNHIAPDEKIETFELDYDAGIEAAEAATNIIIADTPTATEEKRFATWGTDVPDDMALDQKKLAEALKKSHVFSV</sequence>
<evidence type="ECO:0000256" key="1">
    <source>
        <dbReference type="ARBA" id="ARBA00004123"/>
    </source>
</evidence>
<dbReference type="PANTHER" id="PTHR12942">
    <property type="entry name" value="STEP II SPLICING FACTOR SLU7"/>
    <property type="match status" value="1"/>
</dbReference>
<keyword evidence="6 7" id="KW-0539">Nucleus</keyword>
<keyword evidence="5 7" id="KW-0508">mRNA splicing</keyword>
<gene>
    <name evidence="8" type="ORF">L195_g014098</name>
</gene>
<dbReference type="Proteomes" id="UP000236291">
    <property type="component" value="Unassembled WGS sequence"/>
</dbReference>